<comment type="catalytic activity">
    <reaction evidence="9">
        <text>Typically cleaves a -Gly-|-Phe- bond to release an N-terminal, basic peptide of 5-8 residues from type IV prepilin, and then N-methylates the new N-terminal amino group, the methyl donor being S-adenosyl-L-methionine.</text>
        <dbReference type="EC" id="3.4.23.43"/>
    </reaction>
</comment>
<keyword evidence="9" id="KW-0489">Methyltransferase</keyword>
<comment type="function">
    <text evidence="9">Plays an essential role in type IV pili and type II pseudopili formation by proteolytically removing the leader sequence from substrate proteins and subsequently monomethylating the alpha-amino group of the newly exposed N-terminal phenylalanine.</text>
</comment>
<feature type="domain" description="Prepilin type IV endopeptidase peptidase" evidence="11">
    <location>
        <begin position="105"/>
        <end position="212"/>
    </location>
</feature>
<feature type="transmembrane region" description="Helical" evidence="10">
    <location>
        <begin position="148"/>
        <end position="171"/>
    </location>
</feature>
<dbReference type="InterPro" id="IPR014032">
    <property type="entry name" value="Peptidase_A24A_bac"/>
</dbReference>
<feature type="domain" description="Prepilin peptidase A24 N-terminal" evidence="12">
    <location>
        <begin position="12"/>
        <end position="94"/>
    </location>
</feature>
<feature type="transmembrane region" description="Helical" evidence="10">
    <location>
        <begin position="123"/>
        <end position="142"/>
    </location>
</feature>
<evidence type="ECO:0000256" key="2">
    <source>
        <dbReference type="ARBA" id="ARBA00005801"/>
    </source>
</evidence>
<reference evidence="13 14" key="1">
    <citation type="journal article" date="2014" name="Genome Announc.">
        <title>Complete Genome Sequence of the Extreme Thermophile Dictyoglomus thermophilum H-6-12.</title>
        <authorList>
            <person name="Coil D.A."/>
            <person name="Badger J.H."/>
            <person name="Forberger H.C."/>
            <person name="Riggs F."/>
            <person name="Madupu R."/>
            <person name="Fedorova N."/>
            <person name="Ward N."/>
            <person name="Robb F.T."/>
            <person name="Eisen J.A."/>
        </authorList>
    </citation>
    <scope>NUCLEOTIDE SEQUENCE [LARGE SCALE GENOMIC DNA]</scope>
    <source>
        <strain evidence="14">ATCC 35947 / DSM 3960 / H-6-12</strain>
    </source>
</reference>
<dbReference type="EC" id="3.4.23.43" evidence="9"/>
<dbReference type="GO" id="GO:0008168">
    <property type="term" value="F:methyltransferase activity"/>
    <property type="evidence" value="ECO:0007669"/>
    <property type="project" value="UniProtKB-KW"/>
</dbReference>
<dbReference type="Pfam" id="PF01478">
    <property type="entry name" value="Peptidase_A24"/>
    <property type="match status" value="1"/>
</dbReference>
<keyword evidence="14" id="KW-1185">Reference proteome</keyword>
<dbReference type="Gene3D" id="1.20.120.1220">
    <property type="match status" value="1"/>
</dbReference>
<evidence type="ECO:0000256" key="6">
    <source>
        <dbReference type="ARBA" id="ARBA00022989"/>
    </source>
</evidence>
<evidence type="ECO:0000256" key="3">
    <source>
        <dbReference type="ARBA" id="ARBA00022475"/>
    </source>
</evidence>
<dbReference type="RefSeq" id="WP_012548716.1">
    <property type="nucleotide sequence ID" value="NC_011297.1"/>
</dbReference>
<keyword evidence="9" id="KW-0808">Transferase</keyword>
<name>B5YDY8_DICT6</name>
<dbReference type="GO" id="GO:0005886">
    <property type="term" value="C:plasma membrane"/>
    <property type="evidence" value="ECO:0007669"/>
    <property type="project" value="UniProtKB-SubCell"/>
</dbReference>
<dbReference type="PANTHER" id="PTHR30487">
    <property type="entry name" value="TYPE 4 PREPILIN-LIKE PROTEINS LEADER PEPTIDE-PROCESSING ENZYME"/>
    <property type="match status" value="1"/>
</dbReference>
<dbReference type="GO" id="GO:0004190">
    <property type="term" value="F:aspartic-type endopeptidase activity"/>
    <property type="evidence" value="ECO:0007669"/>
    <property type="project" value="UniProtKB-EC"/>
</dbReference>
<proteinExistence type="inferred from homology"/>
<comment type="subcellular location">
    <subcellularLocation>
        <location evidence="1">Cell inner membrane</location>
        <topology evidence="1">Multi-pass membrane protein</topology>
    </subcellularLocation>
    <subcellularLocation>
        <location evidence="9">Cell membrane</location>
        <topology evidence="9">Multi-pass membrane protein</topology>
    </subcellularLocation>
</comment>
<protein>
    <recommendedName>
        <fullName evidence="9">Prepilin leader peptidase/N-methyltransferase</fullName>
        <ecNumber evidence="9">2.1.1.-</ecNumber>
        <ecNumber evidence="9">3.4.23.43</ecNumber>
    </recommendedName>
</protein>
<evidence type="ECO:0000313" key="14">
    <source>
        <dbReference type="Proteomes" id="UP000001733"/>
    </source>
</evidence>
<keyword evidence="9" id="KW-0645">Protease</keyword>
<dbReference type="GO" id="GO:0006465">
    <property type="term" value="P:signal peptide processing"/>
    <property type="evidence" value="ECO:0007669"/>
    <property type="project" value="TreeGrafter"/>
</dbReference>
<sequence>MLKILLTFWFFLLGSAVGSFLNVVIYRLPRRESIIFPPSHCPSCGHKLSAKDLIPILSYILLKGRCRYCGARISWRYPVVEFITGISYAILFWIYGFSLFTFKSLILISMLIPIFFIDLENMLIPDVISIPGIVVGLLFSFWEGNLVQGVLGSLIFGGILLLIYVVALLILKEEGMGQGDIKLGFMLGGFLGLKLSLFAIFLSYLIGGIFSILVIVLRSKNLKTAIPFGPFLITGALISLFWGEVLIKLYLSLVFR</sequence>
<keyword evidence="6 10" id="KW-1133">Transmembrane helix</keyword>
<evidence type="ECO:0000259" key="11">
    <source>
        <dbReference type="Pfam" id="PF01478"/>
    </source>
</evidence>
<evidence type="ECO:0000256" key="10">
    <source>
        <dbReference type="SAM" id="Phobius"/>
    </source>
</evidence>
<keyword evidence="3" id="KW-1003">Cell membrane</keyword>
<feature type="transmembrane region" description="Helical" evidence="10">
    <location>
        <begin position="183"/>
        <end position="216"/>
    </location>
</feature>
<dbReference type="eggNOG" id="COG1989">
    <property type="taxonomic scope" value="Bacteria"/>
</dbReference>
<evidence type="ECO:0000256" key="8">
    <source>
        <dbReference type="RuleBase" id="RU003793"/>
    </source>
</evidence>
<dbReference type="OrthoDB" id="9789291at2"/>
<dbReference type="Proteomes" id="UP000001733">
    <property type="component" value="Chromosome"/>
</dbReference>
<evidence type="ECO:0000256" key="7">
    <source>
        <dbReference type="ARBA" id="ARBA00023136"/>
    </source>
</evidence>
<evidence type="ECO:0000256" key="4">
    <source>
        <dbReference type="ARBA" id="ARBA00022519"/>
    </source>
</evidence>
<feature type="transmembrane region" description="Helical" evidence="10">
    <location>
        <begin position="6"/>
        <end position="26"/>
    </location>
</feature>
<dbReference type="InterPro" id="IPR010627">
    <property type="entry name" value="Prepilin_pept_A24_N"/>
</dbReference>
<dbReference type="AlphaFoldDB" id="B5YDY8"/>
<dbReference type="KEGG" id="dth:DICTH_0884"/>
<dbReference type="InterPro" id="IPR050882">
    <property type="entry name" value="Prepilin_peptidase/N-MTase"/>
</dbReference>
<keyword evidence="7 10" id="KW-0472">Membrane</keyword>
<dbReference type="PaxDb" id="309799-DICTH_0884"/>
<evidence type="ECO:0000256" key="1">
    <source>
        <dbReference type="ARBA" id="ARBA00004429"/>
    </source>
</evidence>
<dbReference type="HOGENOM" id="CLU_057101_0_1_0"/>
<dbReference type="PRINTS" id="PR00864">
    <property type="entry name" value="PREPILNPTASE"/>
</dbReference>
<dbReference type="MEROPS" id="A24.019"/>
<dbReference type="EMBL" id="CP001146">
    <property type="protein sequence ID" value="ACI20084.1"/>
    <property type="molecule type" value="Genomic_DNA"/>
</dbReference>
<comment type="similarity">
    <text evidence="2 8">Belongs to the peptidase A24 family.</text>
</comment>
<keyword evidence="9" id="KW-0378">Hydrolase</keyword>
<organism evidence="13 14">
    <name type="scientific">Dictyoglomus thermophilum (strain ATCC 35947 / DSM 3960 / H-6-12)</name>
    <dbReference type="NCBI Taxonomy" id="309799"/>
    <lineage>
        <taxon>Bacteria</taxon>
        <taxon>Pseudomonadati</taxon>
        <taxon>Dictyoglomota</taxon>
        <taxon>Dictyoglomia</taxon>
        <taxon>Dictyoglomales</taxon>
        <taxon>Dictyoglomaceae</taxon>
        <taxon>Dictyoglomus</taxon>
    </lineage>
</organism>
<keyword evidence="5 9" id="KW-0812">Transmembrane</keyword>
<evidence type="ECO:0000259" key="12">
    <source>
        <dbReference type="Pfam" id="PF06750"/>
    </source>
</evidence>
<keyword evidence="9" id="KW-0511">Multifunctional enzyme</keyword>
<evidence type="ECO:0000256" key="5">
    <source>
        <dbReference type="ARBA" id="ARBA00022692"/>
    </source>
</evidence>
<dbReference type="EC" id="2.1.1.-" evidence="9"/>
<feature type="transmembrane region" description="Helical" evidence="10">
    <location>
        <begin position="228"/>
        <end position="251"/>
    </location>
</feature>
<dbReference type="PANTHER" id="PTHR30487:SF0">
    <property type="entry name" value="PREPILIN LEADER PEPTIDASE_N-METHYLTRANSFERASE-RELATED"/>
    <property type="match status" value="1"/>
</dbReference>
<dbReference type="STRING" id="309799.DICTH_0884"/>
<gene>
    <name evidence="13" type="ordered locus">DICTH_0884</name>
</gene>
<evidence type="ECO:0000256" key="9">
    <source>
        <dbReference type="RuleBase" id="RU003794"/>
    </source>
</evidence>
<dbReference type="Pfam" id="PF06750">
    <property type="entry name" value="A24_N_bact"/>
    <property type="match status" value="1"/>
</dbReference>
<evidence type="ECO:0000313" key="13">
    <source>
        <dbReference type="EMBL" id="ACI20084.1"/>
    </source>
</evidence>
<dbReference type="InterPro" id="IPR000045">
    <property type="entry name" value="Prepilin_IV_endopep_pep"/>
</dbReference>
<keyword evidence="4" id="KW-0997">Cell inner membrane</keyword>
<accession>B5YDY8</accession>
<dbReference type="GO" id="GO:0032259">
    <property type="term" value="P:methylation"/>
    <property type="evidence" value="ECO:0007669"/>
    <property type="project" value="UniProtKB-KW"/>
</dbReference>